<reference evidence="1 2" key="1">
    <citation type="submission" date="2019-01" db="EMBL/GenBank/DDBJ databases">
        <title>Genome sequencing of the rare red list fungi Fomitopsis rosea.</title>
        <authorList>
            <person name="Buettner E."/>
            <person name="Kellner H."/>
        </authorList>
    </citation>
    <scope>NUCLEOTIDE SEQUENCE [LARGE SCALE GENOMIC DNA]</scope>
    <source>
        <strain evidence="1 2">DSM 105464</strain>
    </source>
</reference>
<sequence>MGISGASRAGRNALVNAYNNNAPPEVKFSRYHDPGWQGAGMFGMGPRDIQEADQQAYPSQEQYNQFAMDYQSATQYQNQPQVFAVPSANYTTPVHATFNTPHIRTSYPNPNSYDLWQPQAAGPLLKEFQKVYIPEIKKGIESIIMVTLGFPTEDEIPQLVKAVVVWKATQNDLHSDLIPAHVHRTLVDYDAANNNVLRTKAKQMIGMFRGIFKSMAATLFPITHKVHLVPPEMLSLIEQDLGELGLECNAACTSRQEWATKAIDSTLQTTPLLHELSQQNQSKFNTDSVHTSKNFTTDSYKRKAGLFATHIKGLKAADTDIGAHFRHFNSNIVHARSIWAKLPRAGQLTLVEFDVEVSIGKAWE</sequence>
<accession>A0A4Y9Z5X7</accession>
<comment type="caution">
    <text evidence="1">The sequence shown here is derived from an EMBL/GenBank/DDBJ whole genome shotgun (WGS) entry which is preliminary data.</text>
</comment>
<evidence type="ECO:0000313" key="2">
    <source>
        <dbReference type="Proteomes" id="UP000298390"/>
    </source>
</evidence>
<name>A0A4Y9Z5X7_9APHY</name>
<dbReference type="STRING" id="34475.A0A4Y9Z5X7"/>
<dbReference type="Proteomes" id="UP000298390">
    <property type="component" value="Unassembled WGS sequence"/>
</dbReference>
<dbReference type="EMBL" id="SEKV01000013">
    <property type="protein sequence ID" value="TFY69263.1"/>
    <property type="molecule type" value="Genomic_DNA"/>
</dbReference>
<gene>
    <name evidence="1" type="ORF">EVJ58_g528</name>
</gene>
<organism evidence="1 2">
    <name type="scientific">Rhodofomes roseus</name>
    <dbReference type="NCBI Taxonomy" id="34475"/>
    <lineage>
        <taxon>Eukaryota</taxon>
        <taxon>Fungi</taxon>
        <taxon>Dikarya</taxon>
        <taxon>Basidiomycota</taxon>
        <taxon>Agaricomycotina</taxon>
        <taxon>Agaricomycetes</taxon>
        <taxon>Polyporales</taxon>
        <taxon>Rhodofomes</taxon>
    </lineage>
</organism>
<proteinExistence type="predicted"/>
<evidence type="ECO:0000313" key="1">
    <source>
        <dbReference type="EMBL" id="TFY69263.1"/>
    </source>
</evidence>
<protein>
    <submittedName>
        <fullName evidence="1">Uncharacterized protein</fullName>
    </submittedName>
</protein>
<dbReference type="AlphaFoldDB" id="A0A4Y9Z5X7"/>